<dbReference type="InParanoid" id="A0A2H3C7H1"/>
<proteinExistence type="predicted"/>
<evidence type="ECO:0000313" key="2">
    <source>
        <dbReference type="Proteomes" id="UP000217790"/>
    </source>
</evidence>
<sequence length="210" mass="23950">MLDSDADSTKRGFPNLHADNWNQFAPSFEAYMCIKGLFGHFDGTEDPPEQVDPDDPTKAEKKEMKAYLQDRSSAAGYLWLCIDESQRAHVGLLRGKPEAMWSKLKDIHQQQKPGTRFNAYDILFSIRKDDDESLSTLVGRVSRAMQDIKALRPEKFTINQLDDELQSMALIRALPSDFDNFVSSILLLHSLSLDKLVAAFHTEETQRRSR</sequence>
<keyword evidence="2" id="KW-1185">Reference proteome</keyword>
<dbReference type="EMBL" id="KZ293866">
    <property type="protein sequence ID" value="PBK79015.1"/>
    <property type="molecule type" value="Genomic_DNA"/>
</dbReference>
<dbReference type="Pfam" id="PF14223">
    <property type="entry name" value="Retrotran_gag_2"/>
    <property type="match status" value="1"/>
</dbReference>
<name>A0A2H3C7H1_ARMGA</name>
<evidence type="ECO:0000313" key="1">
    <source>
        <dbReference type="EMBL" id="PBK79015.1"/>
    </source>
</evidence>
<reference evidence="2" key="1">
    <citation type="journal article" date="2017" name="Nat. Ecol. Evol.">
        <title>Genome expansion and lineage-specific genetic innovations in the forest pathogenic fungi Armillaria.</title>
        <authorList>
            <person name="Sipos G."/>
            <person name="Prasanna A.N."/>
            <person name="Walter M.C."/>
            <person name="O'Connor E."/>
            <person name="Balint B."/>
            <person name="Krizsan K."/>
            <person name="Kiss B."/>
            <person name="Hess J."/>
            <person name="Varga T."/>
            <person name="Slot J."/>
            <person name="Riley R."/>
            <person name="Boka B."/>
            <person name="Rigling D."/>
            <person name="Barry K."/>
            <person name="Lee J."/>
            <person name="Mihaltcheva S."/>
            <person name="LaButti K."/>
            <person name="Lipzen A."/>
            <person name="Waldron R."/>
            <person name="Moloney N.M."/>
            <person name="Sperisen C."/>
            <person name="Kredics L."/>
            <person name="Vagvoelgyi C."/>
            <person name="Patrignani A."/>
            <person name="Fitzpatrick D."/>
            <person name="Nagy I."/>
            <person name="Doyle S."/>
            <person name="Anderson J.B."/>
            <person name="Grigoriev I.V."/>
            <person name="Gueldener U."/>
            <person name="Muensterkoetter M."/>
            <person name="Nagy L.G."/>
        </authorList>
    </citation>
    <scope>NUCLEOTIDE SEQUENCE [LARGE SCALE GENOMIC DNA]</scope>
    <source>
        <strain evidence="2">Ar21-2</strain>
    </source>
</reference>
<dbReference type="AlphaFoldDB" id="A0A2H3C7H1"/>
<accession>A0A2H3C7H1</accession>
<organism evidence="1 2">
    <name type="scientific">Armillaria gallica</name>
    <name type="common">Bulbous honey fungus</name>
    <name type="synonym">Armillaria bulbosa</name>
    <dbReference type="NCBI Taxonomy" id="47427"/>
    <lineage>
        <taxon>Eukaryota</taxon>
        <taxon>Fungi</taxon>
        <taxon>Dikarya</taxon>
        <taxon>Basidiomycota</taxon>
        <taxon>Agaricomycotina</taxon>
        <taxon>Agaricomycetes</taxon>
        <taxon>Agaricomycetidae</taxon>
        <taxon>Agaricales</taxon>
        <taxon>Marasmiineae</taxon>
        <taxon>Physalacriaceae</taxon>
        <taxon>Armillaria</taxon>
    </lineage>
</organism>
<dbReference type="STRING" id="47427.A0A2H3C7H1"/>
<feature type="non-terminal residue" evidence="1">
    <location>
        <position position="210"/>
    </location>
</feature>
<dbReference type="OMA" id="VFIQEEN"/>
<dbReference type="OrthoDB" id="3223501at2759"/>
<gene>
    <name evidence="1" type="ORF">ARMGADRAFT_951477</name>
</gene>
<dbReference type="Proteomes" id="UP000217790">
    <property type="component" value="Unassembled WGS sequence"/>
</dbReference>
<protein>
    <submittedName>
        <fullName evidence="1">Uncharacterized protein</fullName>
    </submittedName>
</protein>